<evidence type="ECO:0000259" key="2">
    <source>
        <dbReference type="PROSITE" id="PS51043"/>
    </source>
</evidence>
<dbReference type="InterPro" id="IPR001849">
    <property type="entry name" value="PH_domain"/>
</dbReference>
<dbReference type="SMART" id="SM01127">
    <property type="entry name" value="DDHD"/>
    <property type="match status" value="1"/>
</dbReference>
<dbReference type="EMBL" id="CAADRA010006003">
    <property type="protein sequence ID" value="VFT93532.1"/>
    <property type="molecule type" value="Genomic_DNA"/>
</dbReference>
<dbReference type="Proteomes" id="UP000332933">
    <property type="component" value="Unassembled WGS sequence"/>
</dbReference>
<dbReference type="SMART" id="SM00233">
    <property type="entry name" value="PH"/>
    <property type="match status" value="2"/>
</dbReference>
<name>A0A485L663_9STRA</name>
<keyword evidence="5" id="KW-1185">Reference proteome</keyword>
<dbReference type="EMBL" id="VJMH01005982">
    <property type="protein sequence ID" value="KAF0692099.1"/>
    <property type="molecule type" value="Genomic_DNA"/>
</dbReference>
<protein>
    <submittedName>
        <fullName evidence="4">Aste57867_16767 protein</fullName>
    </submittedName>
</protein>
<evidence type="ECO:0000313" key="3">
    <source>
        <dbReference type="EMBL" id="KAF0692099.1"/>
    </source>
</evidence>
<dbReference type="PROSITE" id="PS50003">
    <property type="entry name" value="PH_DOMAIN"/>
    <property type="match status" value="1"/>
</dbReference>
<dbReference type="InterPro" id="IPR011993">
    <property type="entry name" value="PH-like_dom_sf"/>
</dbReference>
<evidence type="ECO:0000313" key="4">
    <source>
        <dbReference type="EMBL" id="VFT93532.1"/>
    </source>
</evidence>
<evidence type="ECO:0000313" key="5">
    <source>
        <dbReference type="Proteomes" id="UP000332933"/>
    </source>
</evidence>
<dbReference type="InterPro" id="IPR004177">
    <property type="entry name" value="DDHD_dom"/>
</dbReference>
<dbReference type="PANTHER" id="PTHR23509">
    <property type="entry name" value="PA-PL1 PHOSPHOLIPASE FAMILY"/>
    <property type="match status" value="1"/>
</dbReference>
<dbReference type="AlphaFoldDB" id="A0A485L663"/>
<dbReference type="CDD" id="cd00821">
    <property type="entry name" value="PH"/>
    <property type="match status" value="1"/>
</dbReference>
<proteinExistence type="predicted"/>
<dbReference type="OrthoDB" id="431378at2759"/>
<sequence>MVSGSIGALDELDALLGDIQQKTASAREVCMKGVDADACRPAVTNIINILDTCGKSIQAALDRCYRILDTNNTPVGGPMEETSLLGDSMTPMQLEDTTMDVPEAAPTYTVAPPRLLRANAGVYDMEDDEESPKPKKAQSYPSQLSLETVNHLLFVIHGIGEHGDFKDGQWDDDTWTENGGGGKNRLFRELFRSTRDTYFSSYVHAHPSHCDLTSEVPLALEIQSIEWHEQLHATGVDAVFDRISPDGSHKLRHFNKTAFMDLLYYAAPTFGQLVLDSVASQMNTKFARFVVQHPGWNGKISIFAHSLGSVIAFDLLTHADSTTPASSHPSVTFPSLDFAVENLFCAGSPAPLMVLSRGEVQLDTHGAFVPGISLPKCARYFNFIHPSDPIAYRVEPLLYDDILPAVHLPSVDTHKSFADIAALVAASSDNRIDYLVRRRDAGGAMMELAYAPSSHKSYWTSPELVLFALVQICRPVIDKLALYDAAMLPRPTLSPRRVVAFTPHKKVTKATSVVVRDGTTGSWHPRVVLLANQHLYCVRAAKDIAVGQSWSIPLTQAVSVATVDASALQLKDDNASGGSTILLKAETPRLRDEWVAAIQQRLAEATSRPSRTGTAVDVDGLGIGPSSSSSSSLSIEYFGAVKTGMLTQGWSTKWIVLTKTHIRGFDACPTVETWAQFSITTVFVSRALKRFRLVSPDGTSFTFKVLSHETFQRWEEAVRGRKRCVMLVEDDGGAGTQS</sequence>
<gene>
    <name evidence="4" type="primary">Aste57867_16767</name>
    <name evidence="3" type="ORF">As57867_016710</name>
    <name evidence="4" type="ORF">ASTE57867_16767</name>
</gene>
<dbReference type="GO" id="GO:0005737">
    <property type="term" value="C:cytoplasm"/>
    <property type="evidence" value="ECO:0007669"/>
    <property type="project" value="TreeGrafter"/>
</dbReference>
<organism evidence="4 5">
    <name type="scientific">Aphanomyces stellatus</name>
    <dbReference type="NCBI Taxonomy" id="120398"/>
    <lineage>
        <taxon>Eukaryota</taxon>
        <taxon>Sar</taxon>
        <taxon>Stramenopiles</taxon>
        <taxon>Oomycota</taxon>
        <taxon>Saprolegniomycetes</taxon>
        <taxon>Saprolegniales</taxon>
        <taxon>Verrucalvaceae</taxon>
        <taxon>Aphanomyces</taxon>
    </lineage>
</organism>
<dbReference type="GO" id="GO:0046872">
    <property type="term" value="F:metal ion binding"/>
    <property type="evidence" value="ECO:0007669"/>
    <property type="project" value="InterPro"/>
</dbReference>
<dbReference type="InterPro" id="IPR058055">
    <property type="entry name" value="PA-PLA1"/>
</dbReference>
<reference evidence="3" key="2">
    <citation type="submission" date="2019-06" db="EMBL/GenBank/DDBJ databases">
        <title>Genomics analysis of Aphanomyces spp. identifies a new class of oomycete effector associated with host adaptation.</title>
        <authorList>
            <person name="Gaulin E."/>
        </authorList>
    </citation>
    <scope>NUCLEOTIDE SEQUENCE</scope>
    <source>
        <strain evidence="3">CBS 578.67</strain>
    </source>
</reference>
<accession>A0A485L663</accession>
<dbReference type="GO" id="GO:0004620">
    <property type="term" value="F:phospholipase activity"/>
    <property type="evidence" value="ECO:0007669"/>
    <property type="project" value="TreeGrafter"/>
</dbReference>
<dbReference type="PROSITE" id="PS51043">
    <property type="entry name" value="DDHD"/>
    <property type="match status" value="1"/>
</dbReference>
<reference evidence="4 5" key="1">
    <citation type="submission" date="2019-03" db="EMBL/GenBank/DDBJ databases">
        <authorList>
            <person name="Gaulin E."/>
            <person name="Dumas B."/>
        </authorList>
    </citation>
    <scope>NUCLEOTIDE SEQUENCE [LARGE SCALE GENOMIC DNA]</scope>
    <source>
        <strain evidence="4">CBS 568.67</strain>
    </source>
</reference>
<feature type="domain" description="PH" evidence="1">
    <location>
        <begin position="506"/>
        <end position="603"/>
    </location>
</feature>
<feature type="domain" description="DDHD" evidence="2">
    <location>
        <begin position="336"/>
        <end position="474"/>
    </location>
</feature>
<dbReference type="PANTHER" id="PTHR23509:SF10">
    <property type="entry name" value="LD21067P"/>
    <property type="match status" value="1"/>
</dbReference>
<dbReference type="Pfam" id="PF02862">
    <property type="entry name" value="DDHD"/>
    <property type="match status" value="1"/>
</dbReference>
<dbReference type="SUPFAM" id="SSF50729">
    <property type="entry name" value="PH domain-like"/>
    <property type="match status" value="2"/>
</dbReference>
<dbReference type="Gene3D" id="2.30.29.30">
    <property type="entry name" value="Pleckstrin-homology domain (PH domain)/Phosphotyrosine-binding domain (PTB)"/>
    <property type="match status" value="1"/>
</dbReference>
<evidence type="ECO:0000259" key="1">
    <source>
        <dbReference type="PROSITE" id="PS50003"/>
    </source>
</evidence>